<dbReference type="Pfam" id="PF13947">
    <property type="entry name" value="GUB_WAK_bind"/>
    <property type="match status" value="1"/>
</dbReference>
<evidence type="ECO:0000259" key="4">
    <source>
        <dbReference type="Pfam" id="PF13947"/>
    </source>
</evidence>
<evidence type="ECO:0000313" key="5">
    <source>
        <dbReference type="EMBL" id="RYR24510.1"/>
    </source>
</evidence>
<keyword evidence="2 3" id="KW-0732">Signal</keyword>
<accession>A0A445ADL6</accession>
<dbReference type="GO" id="GO:0016020">
    <property type="term" value="C:membrane"/>
    <property type="evidence" value="ECO:0007669"/>
    <property type="project" value="UniProtKB-SubCell"/>
</dbReference>
<dbReference type="AlphaFoldDB" id="A0A445ADL6"/>
<name>A0A445ADL6_ARAHY</name>
<feature type="signal peptide" evidence="3">
    <location>
        <begin position="1"/>
        <end position="19"/>
    </location>
</feature>
<feature type="chain" id="PRO_5019270166" description="Wall-associated receptor kinase galacturonan-binding domain-containing protein" evidence="3">
    <location>
        <begin position="20"/>
        <end position="315"/>
    </location>
</feature>
<sequence length="315" mass="35503">MFLQLAFDIILTFLCFSESTQITISPKCDFMCGEFEIPYPFGMNEPACYASKWFEIECLNTSMNNVPTLIPYLKATDLEVRSIDVLRSTVTVGRRRGSDGERERTGMDAVGEDVNVDELGDTDWEKDNNDSEEEFEANYKVDDENNDRDLAGNLAVQNEADAIVSQHPLAFRLLCGLWISKLCMPQNFLSEGNVAAEDGEFSVRMEFGSRELVISTIKSYTISRGVDYTVYEFEPQTFYAKCKDYGAGCVWLIRASLIRKKGCWKIRRYNGKHTCTMGTISQDHAKLDSDTIADAIKPLIEADPSINVKSIIAEI</sequence>
<dbReference type="Proteomes" id="UP000289738">
    <property type="component" value="Chromosome B02"/>
</dbReference>
<organism evidence="5 6">
    <name type="scientific">Arachis hypogaea</name>
    <name type="common">Peanut</name>
    <dbReference type="NCBI Taxonomy" id="3818"/>
    <lineage>
        <taxon>Eukaryota</taxon>
        <taxon>Viridiplantae</taxon>
        <taxon>Streptophyta</taxon>
        <taxon>Embryophyta</taxon>
        <taxon>Tracheophyta</taxon>
        <taxon>Spermatophyta</taxon>
        <taxon>Magnoliopsida</taxon>
        <taxon>eudicotyledons</taxon>
        <taxon>Gunneridae</taxon>
        <taxon>Pentapetalae</taxon>
        <taxon>rosids</taxon>
        <taxon>fabids</taxon>
        <taxon>Fabales</taxon>
        <taxon>Fabaceae</taxon>
        <taxon>Papilionoideae</taxon>
        <taxon>50 kb inversion clade</taxon>
        <taxon>dalbergioids sensu lato</taxon>
        <taxon>Dalbergieae</taxon>
        <taxon>Pterocarpus clade</taxon>
        <taxon>Arachis</taxon>
    </lineage>
</organism>
<evidence type="ECO:0000256" key="3">
    <source>
        <dbReference type="SAM" id="SignalP"/>
    </source>
</evidence>
<dbReference type="EMBL" id="SDMP01000012">
    <property type="protein sequence ID" value="RYR24510.1"/>
    <property type="molecule type" value="Genomic_DNA"/>
</dbReference>
<dbReference type="PANTHER" id="PTHR33491">
    <property type="entry name" value="OSJNBA0016N04.9 PROTEIN"/>
    <property type="match status" value="1"/>
</dbReference>
<keyword evidence="6" id="KW-1185">Reference proteome</keyword>
<comment type="caution">
    <text evidence="5">The sequence shown here is derived from an EMBL/GenBank/DDBJ whole genome shotgun (WGS) entry which is preliminary data.</text>
</comment>
<dbReference type="STRING" id="3818.A0A445ADL6"/>
<feature type="domain" description="Wall-associated receptor kinase galacturonan-binding" evidence="4">
    <location>
        <begin position="28"/>
        <end position="92"/>
    </location>
</feature>
<dbReference type="GO" id="GO:0030247">
    <property type="term" value="F:polysaccharide binding"/>
    <property type="evidence" value="ECO:0007669"/>
    <property type="project" value="InterPro"/>
</dbReference>
<evidence type="ECO:0000313" key="6">
    <source>
        <dbReference type="Proteomes" id="UP000289738"/>
    </source>
</evidence>
<gene>
    <name evidence="5" type="ORF">Ahy_B02g058012</name>
</gene>
<evidence type="ECO:0000256" key="1">
    <source>
        <dbReference type="ARBA" id="ARBA00004167"/>
    </source>
</evidence>
<protein>
    <recommendedName>
        <fullName evidence="4">Wall-associated receptor kinase galacturonan-binding domain-containing protein</fullName>
    </recommendedName>
</protein>
<reference evidence="5 6" key="1">
    <citation type="submission" date="2019-01" db="EMBL/GenBank/DDBJ databases">
        <title>Sequencing of cultivated peanut Arachis hypogaea provides insights into genome evolution and oil improvement.</title>
        <authorList>
            <person name="Chen X."/>
        </authorList>
    </citation>
    <scope>NUCLEOTIDE SEQUENCE [LARGE SCALE GENOMIC DNA]</scope>
    <source>
        <strain evidence="6">cv. Fuhuasheng</strain>
        <tissue evidence="5">Leaves</tissue>
    </source>
</reference>
<evidence type="ECO:0000256" key="2">
    <source>
        <dbReference type="ARBA" id="ARBA00022729"/>
    </source>
</evidence>
<dbReference type="InterPro" id="IPR025287">
    <property type="entry name" value="WAK_GUB"/>
</dbReference>
<proteinExistence type="predicted"/>
<comment type="subcellular location">
    <subcellularLocation>
        <location evidence="1">Membrane</location>
        <topology evidence="1">Single-pass membrane protein</topology>
    </subcellularLocation>
</comment>